<evidence type="ECO:0000259" key="5">
    <source>
        <dbReference type="Pfam" id="PF00535"/>
    </source>
</evidence>
<dbReference type="CDD" id="cd04192">
    <property type="entry name" value="GT_2_like_e"/>
    <property type="match status" value="1"/>
</dbReference>
<evidence type="ECO:0000256" key="3">
    <source>
        <dbReference type="ARBA" id="ARBA00022679"/>
    </source>
</evidence>
<feature type="domain" description="Glycosyltransferase 2-like" evidence="5">
    <location>
        <begin position="44"/>
        <end position="216"/>
    </location>
</feature>
<evidence type="ECO:0000313" key="6">
    <source>
        <dbReference type="EMBL" id="GHB81300.1"/>
    </source>
</evidence>
<dbReference type="GO" id="GO:0016757">
    <property type="term" value="F:glycosyltransferase activity"/>
    <property type="evidence" value="ECO:0007669"/>
    <property type="project" value="UniProtKB-KW"/>
</dbReference>
<evidence type="ECO:0000256" key="2">
    <source>
        <dbReference type="ARBA" id="ARBA00022676"/>
    </source>
</evidence>
<keyword evidence="4" id="KW-0472">Membrane</keyword>
<dbReference type="EMBL" id="BMXF01000004">
    <property type="protein sequence ID" value="GHB81300.1"/>
    <property type="molecule type" value="Genomic_DNA"/>
</dbReference>
<dbReference type="PANTHER" id="PTHR43630">
    <property type="entry name" value="POLY-BETA-1,6-N-ACETYL-D-GLUCOSAMINE SYNTHASE"/>
    <property type="match status" value="1"/>
</dbReference>
<dbReference type="AlphaFoldDB" id="A0A8J3D6N1"/>
<keyword evidence="4" id="KW-1133">Transmembrane helix</keyword>
<keyword evidence="7" id="KW-1185">Reference proteome</keyword>
<organism evidence="6 7">
    <name type="scientific">Persicitalea jodogahamensis</name>
    <dbReference type="NCBI Taxonomy" id="402147"/>
    <lineage>
        <taxon>Bacteria</taxon>
        <taxon>Pseudomonadati</taxon>
        <taxon>Bacteroidota</taxon>
        <taxon>Cytophagia</taxon>
        <taxon>Cytophagales</taxon>
        <taxon>Spirosomataceae</taxon>
        <taxon>Persicitalea</taxon>
    </lineage>
</organism>
<feature type="transmembrane region" description="Helical" evidence="4">
    <location>
        <begin position="6"/>
        <end position="26"/>
    </location>
</feature>
<comment type="similarity">
    <text evidence="1">Belongs to the glycosyltransferase 2 family.</text>
</comment>
<proteinExistence type="inferred from homology"/>
<keyword evidence="2" id="KW-0328">Glycosyltransferase</keyword>
<keyword evidence="3 6" id="KW-0808">Transferase</keyword>
<dbReference type="SUPFAM" id="SSF53448">
    <property type="entry name" value="Nucleotide-diphospho-sugar transferases"/>
    <property type="match status" value="1"/>
</dbReference>
<dbReference type="InterPro" id="IPR001173">
    <property type="entry name" value="Glyco_trans_2-like"/>
</dbReference>
<sequence length="378" mass="42268">MPSYFVAMVLLMATYALFTLTLWYFWSKIPAVVPKIGSPTVKITVIIPVRNEANHIGALLMDLAQQTYDHNLFEVIIANDGSTDNTSYILETFKEKSHLSLKIIELDQSLKSASPKKRAIETALKRASGALIVTTDGDCRVGPGWLASLAEAYVSTGAKLISGPVTFIKETTLTDHLQTIEFSSLIGSGAASIAAGNPSMCNGANLAYEKIAFEEVGGFEGNEHIASGDDEFLLHKIAERHPGKIFFLKDPRSIVRTTPHHKLEVFFQQRKRWASKWKHYKNPVSVTLAVYIFSCNAALLIAVSLSLFGLLSWPQIATIFLLKWIPEWLFIGTILSFLRKEKSIIYILFVQVLYPFYVTLFGIVAQKPMYRWKGRELS</sequence>
<evidence type="ECO:0000256" key="1">
    <source>
        <dbReference type="ARBA" id="ARBA00006739"/>
    </source>
</evidence>
<reference evidence="6 7" key="1">
    <citation type="journal article" date="2014" name="Int. J. Syst. Evol. Microbiol.">
        <title>Complete genome sequence of Corynebacterium casei LMG S-19264T (=DSM 44701T), isolated from a smear-ripened cheese.</title>
        <authorList>
            <consortium name="US DOE Joint Genome Institute (JGI-PGF)"/>
            <person name="Walter F."/>
            <person name="Albersmeier A."/>
            <person name="Kalinowski J."/>
            <person name="Ruckert C."/>
        </authorList>
    </citation>
    <scope>NUCLEOTIDE SEQUENCE [LARGE SCALE GENOMIC DNA]</scope>
    <source>
        <strain evidence="6 7">KCTC 12866</strain>
    </source>
</reference>
<evidence type="ECO:0000256" key="4">
    <source>
        <dbReference type="SAM" id="Phobius"/>
    </source>
</evidence>
<evidence type="ECO:0000313" key="7">
    <source>
        <dbReference type="Proteomes" id="UP000598271"/>
    </source>
</evidence>
<feature type="transmembrane region" description="Helical" evidence="4">
    <location>
        <begin position="345"/>
        <end position="365"/>
    </location>
</feature>
<gene>
    <name evidence="6" type="ORF">GCM10007390_40110</name>
</gene>
<dbReference type="Gene3D" id="3.90.550.10">
    <property type="entry name" value="Spore Coat Polysaccharide Biosynthesis Protein SpsA, Chain A"/>
    <property type="match status" value="1"/>
</dbReference>
<dbReference type="Pfam" id="PF00535">
    <property type="entry name" value="Glycos_transf_2"/>
    <property type="match status" value="1"/>
</dbReference>
<protein>
    <submittedName>
        <fullName evidence="6">Glycosyl transferase</fullName>
    </submittedName>
</protein>
<feature type="transmembrane region" description="Helical" evidence="4">
    <location>
        <begin position="288"/>
        <end position="310"/>
    </location>
</feature>
<accession>A0A8J3D6N1</accession>
<dbReference type="PANTHER" id="PTHR43630:SF1">
    <property type="entry name" value="POLY-BETA-1,6-N-ACETYL-D-GLUCOSAMINE SYNTHASE"/>
    <property type="match status" value="1"/>
</dbReference>
<name>A0A8J3D6N1_9BACT</name>
<keyword evidence="4" id="KW-0812">Transmembrane</keyword>
<dbReference type="InterPro" id="IPR029044">
    <property type="entry name" value="Nucleotide-diphossugar_trans"/>
</dbReference>
<feature type="transmembrane region" description="Helical" evidence="4">
    <location>
        <begin position="316"/>
        <end position="338"/>
    </location>
</feature>
<dbReference type="Proteomes" id="UP000598271">
    <property type="component" value="Unassembled WGS sequence"/>
</dbReference>
<comment type="caution">
    <text evidence="6">The sequence shown here is derived from an EMBL/GenBank/DDBJ whole genome shotgun (WGS) entry which is preliminary data.</text>
</comment>